<gene>
    <name evidence="2" type="ORF">ElyMa_003740000</name>
</gene>
<sequence length="184" mass="21143">MLCLTLLRLTFFTSRLNNQVPKYISWKCGPDGWAVDAMLADWTSLDRMYAFPPFSLLPAVFQKMDREKVDILVVLPLWRTQSWWPHMLLDLVDTPVVLDHHKQILRHPQYPDVQHPLFPKTKLLACLLSGNASKSKAFRASLPLSSSLPGDQRQGSRMKLFSENGYNFVIENKSIACVPLSQRF</sequence>
<evidence type="ECO:0000256" key="1">
    <source>
        <dbReference type="SAM" id="SignalP"/>
    </source>
</evidence>
<keyword evidence="2" id="KW-0548">Nucleotidyltransferase</keyword>
<protein>
    <submittedName>
        <fullName evidence="2">Reverse transcriptase/ribonuclease h/methyltransferase</fullName>
    </submittedName>
</protein>
<accession>A0AAV4F6U8</accession>
<evidence type="ECO:0000313" key="3">
    <source>
        <dbReference type="Proteomes" id="UP000762676"/>
    </source>
</evidence>
<organism evidence="2 3">
    <name type="scientific">Elysia marginata</name>
    <dbReference type="NCBI Taxonomy" id="1093978"/>
    <lineage>
        <taxon>Eukaryota</taxon>
        <taxon>Metazoa</taxon>
        <taxon>Spiralia</taxon>
        <taxon>Lophotrochozoa</taxon>
        <taxon>Mollusca</taxon>
        <taxon>Gastropoda</taxon>
        <taxon>Heterobranchia</taxon>
        <taxon>Euthyneura</taxon>
        <taxon>Panpulmonata</taxon>
        <taxon>Sacoglossa</taxon>
        <taxon>Placobranchoidea</taxon>
        <taxon>Plakobranchidae</taxon>
        <taxon>Elysia</taxon>
    </lineage>
</organism>
<dbReference type="EMBL" id="BMAT01007661">
    <property type="protein sequence ID" value="GFR68709.1"/>
    <property type="molecule type" value="Genomic_DNA"/>
</dbReference>
<dbReference type="Proteomes" id="UP000762676">
    <property type="component" value="Unassembled WGS sequence"/>
</dbReference>
<dbReference type="GO" id="GO:0003964">
    <property type="term" value="F:RNA-directed DNA polymerase activity"/>
    <property type="evidence" value="ECO:0007669"/>
    <property type="project" value="UniProtKB-KW"/>
</dbReference>
<keyword evidence="2" id="KW-0808">Transferase</keyword>
<keyword evidence="3" id="KW-1185">Reference proteome</keyword>
<keyword evidence="1" id="KW-0732">Signal</keyword>
<comment type="caution">
    <text evidence="2">The sequence shown here is derived from an EMBL/GenBank/DDBJ whole genome shotgun (WGS) entry which is preliminary data.</text>
</comment>
<keyword evidence="2" id="KW-0695">RNA-directed DNA polymerase</keyword>
<reference evidence="2 3" key="1">
    <citation type="journal article" date="2021" name="Elife">
        <title>Chloroplast acquisition without the gene transfer in kleptoplastic sea slugs, Plakobranchus ocellatus.</title>
        <authorList>
            <person name="Maeda T."/>
            <person name="Takahashi S."/>
            <person name="Yoshida T."/>
            <person name="Shimamura S."/>
            <person name="Takaki Y."/>
            <person name="Nagai Y."/>
            <person name="Toyoda A."/>
            <person name="Suzuki Y."/>
            <person name="Arimoto A."/>
            <person name="Ishii H."/>
            <person name="Satoh N."/>
            <person name="Nishiyama T."/>
            <person name="Hasebe M."/>
            <person name="Maruyama T."/>
            <person name="Minagawa J."/>
            <person name="Obokata J."/>
            <person name="Shigenobu S."/>
        </authorList>
    </citation>
    <scope>NUCLEOTIDE SEQUENCE [LARGE SCALE GENOMIC DNA]</scope>
</reference>
<dbReference type="AlphaFoldDB" id="A0AAV4F6U8"/>
<feature type="chain" id="PRO_5043932423" evidence="1">
    <location>
        <begin position="19"/>
        <end position="184"/>
    </location>
</feature>
<proteinExistence type="predicted"/>
<feature type="signal peptide" evidence="1">
    <location>
        <begin position="1"/>
        <end position="18"/>
    </location>
</feature>
<name>A0AAV4F6U8_9GAST</name>
<evidence type="ECO:0000313" key="2">
    <source>
        <dbReference type="EMBL" id="GFR68709.1"/>
    </source>
</evidence>